<evidence type="ECO:0000256" key="10">
    <source>
        <dbReference type="ARBA" id="ARBA00023211"/>
    </source>
</evidence>
<dbReference type="Pfam" id="PF01071">
    <property type="entry name" value="GARS_A"/>
    <property type="match status" value="1"/>
</dbReference>
<dbReference type="InterPro" id="IPR011761">
    <property type="entry name" value="ATP-grasp"/>
</dbReference>
<protein>
    <recommendedName>
        <fullName evidence="4">phosphoribosylamine--glycine ligase</fullName>
        <ecNumber evidence="4">6.3.4.13</ecNumber>
    </recommendedName>
    <alternativeName>
        <fullName evidence="12">Glycinamide ribonucleotide synthetase</fullName>
    </alternativeName>
    <alternativeName>
        <fullName evidence="13">Phosphoribosylglycinamide synthetase</fullName>
    </alternativeName>
</protein>
<evidence type="ECO:0000313" key="17">
    <source>
        <dbReference type="Proteomes" id="UP000070184"/>
    </source>
</evidence>
<dbReference type="PROSITE" id="PS50975">
    <property type="entry name" value="ATP_GRASP"/>
    <property type="match status" value="1"/>
</dbReference>
<dbReference type="InterPro" id="IPR013815">
    <property type="entry name" value="ATP_grasp_subdomain_1"/>
</dbReference>
<evidence type="ECO:0000256" key="12">
    <source>
        <dbReference type="ARBA" id="ARBA00042242"/>
    </source>
</evidence>
<dbReference type="InterPro" id="IPR020562">
    <property type="entry name" value="PRibGlycinamide_synth_N"/>
</dbReference>
<comment type="similarity">
    <text evidence="11">Belongs to the GARS family.</text>
</comment>
<evidence type="ECO:0000256" key="9">
    <source>
        <dbReference type="ARBA" id="ARBA00022842"/>
    </source>
</evidence>
<evidence type="ECO:0000256" key="5">
    <source>
        <dbReference type="ARBA" id="ARBA00022598"/>
    </source>
</evidence>
<dbReference type="InterPro" id="IPR020560">
    <property type="entry name" value="PRibGlycinamide_synth_C-dom"/>
</dbReference>
<feature type="domain" description="ATP-grasp" evidence="15">
    <location>
        <begin position="114"/>
        <end position="339"/>
    </location>
</feature>
<evidence type="ECO:0000256" key="7">
    <source>
        <dbReference type="ARBA" id="ARBA00022755"/>
    </source>
</evidence>
<dbReference type="NCBIfam" id="TIGR00877">
    <property type="entry name" value="purD"/>
    <property type="match status" value="1"/>
</dbReference>
<evidence type="ECO:0000256" key="2">
    <source>
        <dbReference type="ARBA" id="ARBA00001946"/>
    </source>
</evidence>
<dbReference type="GO" id="GO:0009113">
    <property type="term" value="P:purine nucleobase biosynthetic process"/>
    <property type="evidence" value="ECO:0007669"/>
    <property type="project" value="InterPro"/>
</dbReference>
<dbReference type="PANTHER" id="PTHR43472">
    <property type="entry name" value="PHOSPHORIBOSYLAMINE--GLYCINE LIGASE"/>
    <property type="match status" value="1"/>
</dbReference>
<dbReference type="SUPFAM" id="SSF51246">
    <property type="entry name" value="Rudiment single hybrid motif"/>
    <property type="match status" value="1"/>
</dbReference>
<comment type="cofactor">
    <cofactor evidence="2">
        <name>Mg(2+)</name>
        <dbReference type="ChEBI" id="CHEBI:18420"/>
    </cofactor>
</comment>
<proteinExistence type="inferred from homology"/>
<evidence type="ECO:0000256" key="11">
    <source>
        <dbReference type="ARBA" id="ARBA00038345"/>
    </source>
</evidence>
<dbReference type="UniPathway" id="UPA00074">
    <property type="reaction ID" value="UER00125"/>
</dbReference>
<evidence type="ECO:0000256" key="4">
    <source>
        <dbReference type="ARBA" id="ARBA00013255"/>
    </source>
</evidence>
<keyword evidence="6 14" id="KW-0547">Nucleotide-binding</keyword>
<dbReference type="InterPro" id="IPR016185">
    <property type="entry name" value="PreATP-grasp_dom_sf"/>
</dbReference>
<gene>
    <name evidence="16" type="ORF">AKJ61_01595</name>
</gene>
<keyword evidence="7" id="KW-0658">Purine biosynthesis</keyword>
<dbReference type="InterPro" id="IPR000115">
    <property type="entry name" value="PRibGlycinamide_synth"/>
</dbReference>
<dbReference type="GO" id="GO:0006189">
    <property type="term" value="P:'de novo' IMP biosynthetic process"/>
    <property type="evidence" value="ECO:0007669"/>
    <property type="project" value="UniProtKB-UniPathway"/>
</dbReference>
<dbReference type="GO" id="GO:0046872">
    <property type="term" value="F:metal ion binding"/>
    <property type="evidence" value="ECO:0007669"/>
    <property type="project" value="InterPro"/>
</dbReference>
<evidence type="ECO:0000313" key="16">
    <source>
        <dbReference type="EMBL" id="KXA90050.1"/>
    </source>
</evidence>
<reference evidence="16 17" key="1">
    <citation type="journal article" date="2016" name="Sci. Rep.">
        <title>Metabolic traits of an uncultured archaeal lineage -MSBL1- from brine pools of the Red Sea.</title>
        <authorList>
            <person name="Mwirichia R."/>
            <person name="Alam I."/>
            <person name="Rashid M."/>
            <person name="Vinu M."/>
            <person name="Ba-Alawi W."/>
            <person name="Anthony Kamau A."/>
            <person name="Kamanda Ngugi D."/>
            <person name="Goker M."/>
            <person name="Klenk H.P."/>
            <person name="Bajic V."/>
            <person name="Stingl U."/>
        </authorList>
    </citation>
    <scope>NUCLEOTIDE SEQUENCE [LARGE SCALE GENOMIC DNA]</scope>
    <source>
        <strain evidence="16">SCGC-AAA259B11</strain>
    </source>
</reference>
<evidence type="ECO:0000259" key="15">
    <source>
        <dbReference type="PROSITE" id="PS50975"/>
    </source>
</evidence>
<evidence type="ECO:0000256" key="6">
    <source>
        <dbReference type="ARBA" id="ARBA00022741"/>
    </source>
</evidence>
<dbReference type="Gene3D" id="3.30.470.20">
    <property type="entry name" value="ATP-grasp fold, B domain"/>
    <property type="match status" value="1"/>
</dbReference>
<keyword evidence="9" id="KW-0460">Magnesium</keyword>
<dbReference type="Gene3D" id="3.90.600.10">
    <property type="entry name" value="Phosphoribosylglycinamide synthetase, C-terminal domain"/>
    <property type="match status" value="1"/>
</dbReference>
<evidence type="ECO:0000256" key="3">
    <source>
        <dbReference type="ARBA" id="ARBA00005174"/>
    </source>
</evidence>
<name>A0A133U782_9EURY</name>
<dbReference type="InterPro" id="IPR011054">
    <property type="entry name" value="Rudment_hybrid_motif"/>
</dbReference>
<evidence type="ECO:0000256" key="8">
    <source>
        <dbReference type="ARBA" id="ARBA00022840"/>
    </source>
</evidence>
<evidence type="ECO:0000256" key="14">
    <source>
        <dbReference type="PROSITE-ProRule" id="PRU00409"/>
    </source>
</evidence>
<dbReference type="Gene3D" id="3.40.50.20">
    <property type="match status" value="1"/>
</dbReference>
<keyword evidence="10" id="KW-0464">Manganese</keyword>
<dbReference type="Gene3D" id="3.30.1490.20">
    <property type="entry name" value="ATP-grasp fold, A domain"/>
    <property type="match status" value="1"/>
</dbReference>
<dbReference type="SMART" id="SM01210">
    <property type="entry name" value="GARS_C"/>
    <property type="match status" value="1"/>
</dbReference>
<accession>A0A133U782</accession>
<dbReference type="InterPro" id="IPR020561">
    <property type="entry name" value="PRibGlycinamid_synth_ATP-grasp"/>
</dbReference>
<organism evidence="16 17">
    <name type="scientific">candidate division MSBL1 archaeon SCGC-AAA259B11</name>
    <dbReference type="NCBI Taxonomy" id="1698260"/>
    <lineage>
        <taxon>Archaea</taxon>
        <taxon>Methanobacteriati</taxon>
        <taxon>Methanobacteriota</taxon>
        <taxon>candidate division MSBL1</taxon>
    </lineage>
</organism>
<dbReference type="GO" id="GO:0005524">
    <property type="term" value="F:ATP binding"/>
    <property type="evidence" value="ECO:0007669"/>
    <property type="project" value="UniProtKB-UniRule"/>
</dbReference>
<dbReference type="GO" id="GO:0004637">
    <property type="term" value="F:phosphoribosylamine-glycine ligase activity"/>
    <property type="evidence" value="ECO:0007669"/>
    <property type="project" value="UniProtKB-EC"/>
</dbReference>
<sequence>MKNVMIIDGGGRGNAIAHAFSKSEKVNQVYVTPGNAGVHEYGGENVPLQKETRKERIQKIIKKAKELNIDLAVPGPEGWISAGIVDEFRKETDIPIVGPTQDAAFLETSKCDTKEYLDSIGVPIPQYENFDDPDEARDWAEQFYKDNPNKNLVPKADGIAAGKGAFVCGSLEESLAAIDKISSEEFNEKYDGAGRRIEMEERLDGVETSFFAITDGESIKPFGTAKDYKRRYSDPDHSFIDKYFNDINPNTGGMGAYSPEEVGEELTEKIMEQIARPTVNNLDENYQGILHFVLMVMEEDGEKQSYVLEINVRDGDPEAQARLPRLESDIYDIYSSVVDKELEKTSIDWETEYCVGVCVISGRPWEDGKPVEGYAGYPGEYYSKQPIFLRGKKNQRVGDEGIGDYIDGIVYHNGTDLHQGYVRSRGGRVLTFVNKGDNLEETREKAYSDIKGETGGVYFSYMDFREDVGE</sequence>
<dbReference type="SUPFAM" id="SSF52440">
    <property type="entry name" value="PreATP-grasp domain"/>
    <property type="match status" value="1"/>
</dbReference>
<keyword evidence="8 14" id="KW-0067">ATP-binding</keyword>
<comment type="caution">
    <text evidence="16">The sequence shown here is derived from an EMBL/GenBank/DDBJ whole genome shotgun (WGS) entry which is preliminary data.</text>
</comment>
<comment type="cofactor">
    <cofactor evidence="1">
        <name>Mn(2+)</name>
        <dbReference type="ChEBI" id="CHEBI:29035"/>
    </cofactor>
</comment>
<dbReference type="InterPro" id="IPR037123">
    <property type="entry name" value="PRibGlycinamide_synth_C_sf"/>
</dbReference>
<dbReference type="EC" id="6.3.4.13" evidence="4"/>
<comment type="pathway">
    <text evidence="3">Purine metabolism; IMP biosynthesis via de novo pathway; N(1)-(5-phospho-D-ribosyl)glycinamide from 5-phospho-alpha-D-ribose 1-diphosphate: step 2/2.</text>
</comment>
<keyword evidence="5" id="KW-0436">Ligase</keyword>
<dbReference type="Pfam" id="PF02844">
    <property type="entry name" value="GARS_N"/>
    <property type="match status" value="1"/>
</dbReference>
<dbReference type="EMBL" id="LHXK01000014">
    <property type="protein sequence ID" value="KXA90050.1"/>
    <property type="molecule type" value="Genomic_DNA"/>
</dbReference>
<keyword evidence="17" id="KW-1185">Reference proteome</keyword>
<evidence type="ECO:0000256" key="1">
    <source>
        <dbReference type="ARBA" id="ARBA00001936"/>
    </source>
</evidence>
<dbReference type="SUPFAM" id="SSF56059">
    <property type="entry name" value="Glutathione synthetase ATP-binding domain-like"/>
    <property type="match status" value="1"/>
</dbReference>
<evidence type="ECO:0000256" key="13">
    <source>
        <dbReference type="ARBA" id="ARBA00042864"/>
    </source>
</evidence>
<dbReference type="PANTHER" id="PTHR43472:SF1">
    <property type="entry name" value="PHOSPHORIBOSYLAMINE--GLYCINE LIGASE, CHLOROPLASTIC"/>
    <property type="match status" value="1"/>
</dbReference>
<dbReference type="PATRIC" id="fig|1698260.3.peg.220"/>
<dbReference type="Pfam" id="PF02843">
    <property type="entry name" value="GARS_C"/>
    <property type="match status" value="1"/>
</dbReference>
<dbReference type="AlphaFoldDB" id="A0A133U782"/>
<dbReference type="SMART" id="SM01209">
    <property type="entry name" value="GARS_A"/>
    <property type="match status" value="1"/>
</dbReference>
<dbReference type="Proteomes" id="UP000070184">
    <property type="component" value="Unassembled WGS sequence"/>
</dbReference>